<evidence type="ECO:0000256" key="4">
    <source>
        <dbReference type="SAM" id="SignalP"/>
    </source>
</evidence>
<evidence type="ECO:0000256" key="1">
    <source>
        <dbReference type="ARBA" id="ARBA00010457"/>
    </source>
</evidence>
<dbReference type="PRINTS" id="PR00068">
    <property type="entry name" value="CUZNDISMTASE"/>
</dbReference>
<evidence type="ECO:0000313" key="6">
    <source>
        <dbReference type="EMBL" id="MDH7452107.1"/>
    </source>
</evidence>
<feature type="signal peptide" evidence="4">
    <location>
        <begin position="1"/>
        <end position="16"/>
    </location>
</feature>
<evidence type="ECO:0000259" key="5">
    <source>
        <dbReference type="Pfam" id="PF00080"/>
    </source>
</evidence>
<keyword evidence="4" id="KW-0732">Signal</keyword>
<evidence type="ECO:0000256" key="3">
    <source>
        <dbReference type="SAM" id="MobiDB-lite"/>
    </source>
</evidence>
<comment type="cofactor">
    <cofactor evidence="2">
        <name>Zn(2+)</name>
        <dbReference type="ChEBI" id="CHEBI:29105"/>
    </cofactor>
    <text evidence="2">Binds 1 zinc ion per subunit.</text>
</comment>
<evidence type="ECO:0000313" key="7">
    <source>
        <dbReference type="Proteomes" id="UP001160550"/>
    </source>
</evidence>
<keyword evidence="2" id="KW-0560">Oxidoreductase</keyword>
<accession>A0ABT6MNE2</accession>
<comment type="caution">
    <text evidence="6">The sequence shown here is derived from an EMBL/GenBank/DDBJ whole genome shotgun (WGS) entry which is preliminary data.</text>
</comment>
<dbReference type="RefSeq" id="WP_280941313.1">
    <property type="nucleotide sequence ID" value="NZ_JARYGX010000009.1"/>
</dbReference>
<dbReference type="InterPro" id="IPR001424">
    <property type="entry name" value="SOD_Cu_Zn_dom"/>
</dbReference>
<dbReference type="InterPro" id="IPR018152">
    <property type="entry name" value="SOD_Cu/Zn_BS"/>
</dbReference>
<keyword evidence="7" id="KW-1185">Reference proteome</keyword>
<dbReference type="Pfam" id="PF00080">
    <property type="entry name" value="Sod_Cu"/>
    <property type="match status" value="1"/>
</dbReference>
<sequence>MRYPSLLVLPAALLLAACQPQDPEPPSPTAATEAQSPQGGDPERVEEAAMPDPADTMRDADELAAGARATLAPTQGSQVAGTLSFAAVDGGVRVTGEVTGLPGAGAHGFHVHENGDCSAPDGSSAGGHFNPASTAHGRVGQGEHHAGDSDNISANDQGVATVDTLLQGVSLGDGGAGDIVGKGVIVHADPDDYTTQPTGNAGGRLACGVIAAQ</sequence>
<comment type="cofactor">
    <cofactor evidence="2">
        <name>Cu cation</name>
        <dbReference type="ChEBI" id="CHEBI:23378"/>
    </cofactor>
    <text evidence="2">Binds 1 copper ion per subunit.</text>
</comment>
<dbReference type="InterPro" id="IPR024134">
    <property type="entry name" value="SOD_Cu/Zn_/chaperone"/>
</dbReference>
<dbReference type="CDD" id="cd00305">
    <property type="entry name" value="Cu-Zn_Superoxide_Dismutase"/>
    <property type="match status" value="1"/>
</dbReference>
<dbReference type="Gene3D" id="2.60.40.200">
    <property type="entry name" value="Superoxide dismutase, copper/zinc binding domain"/>
    <property type="match status" value="1"/>
</dbReference>
<reference evidence="6" key="1">
    <citation type="journal article" date="2007" name="Int. J. Syst. Evol. Microbiol.">
        <title>Luteimonas composti sp. nov., a moderately thermophilic bacterium isolated from food waste.</title>
        <authorList>
            <person name="Young C.C."/>
            <person name="Kampfer P."/>
            <person name="Chen W.M."/>
            <person name="Yen W.S."/>
            <person name="Arun A.B."/>
            <person name="Lai W.A."/>
            <person name="Shen F.T."/>
            <person name="Rekha P.D."/>
            <person name="Lin K.Y."/>
            <person name="Chou J.H."/>
        </authorList>
    </citation>
    <scope>NUCLEOTIDE SEQUENCE</scope>
    <source>
        <strain evidence="6">CC-YY355</strain>
    </source>
</reference>
<dbReference type="PANTHER" id="PTHR10003">
    <property type="entry name" value="SUPEROXIDE DISMUTASE CU-ZN -RELATED"/>
    <property type="match status" value="1"/>
</dbReference>
<feature type="region of interest" description="Disordered" evidence="3">
    <location>
        <begin position="19"/>
        <end position="50"/>
    </location>
</feature>
<protein>
    <recommendedName>
        <fullName evidence="2">Superoxide dismutase [Cu-Zn]</fullName>
        <ecNumber evidence="2">1.15.1.1</ecNumber>
    </recommendedName>
</protein>
<dbReference type="EMBL" id="JARYGX010000009">
    <property type="protein sequence ID" value="MDH7452107.1"/>
    <property type="molecule type" value="Genomic_DNA"/>
</dbReference>
<dbReference type="InterPro" id="IPR036423">
    <property type="entry name" value="SOD-like_Cu/Zn_dom_sf"/>
</dbReference>
<gene>
    <name evidence="6" type="ORF">QF205_03300</name>
</gene>
<keyword evidence="2" id="KW-0186">Copper</keyword>
<dbReference type="SUPFAM" id="SSF49329">
    <property type="entry name" value="Cu,Zn superoxide dismutase-like"/>
    <property type="match status" value="1"/>
</dbReference>
<name>A0ABT6MNE2_9GAMM</name>
<dbReference type="PROSITE" id="PS00087">
    <property type="entry name" value="SOD_CU_ZN_1"/>
    <property type="match status" value="1"/>
</dbReference>
<dbReference type="EC" id="1.15.1.1" evidence="2"/>
<comment type="similarity">
    <text evidence="1 2">Belongs to the Cu-Zn superoxide dismutase family.</text>
</comment>
<comment type="catalytic activity">
    <reaction evidence="2">
        <text>2 superoxide + 2 H(+) = H2O2 + O2</text>
        <dbReference type="Rhea" id="RHEA:20696"/>
        <dbReference type="ChEBI" id="CHEBI:15378"/>
        <dbReference type="ChEBI" id="CHEBI:15379"/>
        <dbReference type="ChEBI" id="CHEBI:16240"/>
        <dbReference type="ChEBI" id="CHEBI:18421"/>
        <dbReference type="EC" id="1.15.1.1"/>
    </reaction>
</comment>
<reference evidence="6" key="2">
    <citation type="submission" date="2023-04" db="EMBL/GenBank/DDBJ databases">
        <authorList>
            <person name="Sun J.-Q."/>
        </authorList>
    </citation>
    <scope>NUCLEOTIDE SEQUENCE</scope>
    <source>
        <strain evidence="6">CC-YY355</strain>
    </source>
</reference>
<comment type="function">
    <text evidence="2">Destroys radicals which are normally produced within the cells and which are toxic to biological systems.</text>
</comment>
<evidence type="ECO:0000256" key="2">
    <source>
        <dbReference type="RuleBase" id="RU000393"/>
    </source>
</evidence>
<proteinExistence type="inferred from homology"/>
<dbReference type="Proteomes" id="UP001160550">
    <property type="component" value="Unassembled WGS sequence"/>
</dbReference>
<feature type="chain" id="PRO_5047373549" description="Superoxide dismutase [Cu-Zn]" evidence="4">
    <location>
        <begin position="17"/>
        <end position="213"/>
    </location>
</feature>
<feature type="region of interest" description="Disordered" evidence="3">
    <location>
        <begin position="115"/>
        <end position="155"/>
    </location>
</feature>
<keyword evidence="2" id="KW-0862">Zinc</keyword>
<keyword evidence="2" id="KW-0479">Metal-binding</keyword>
<feature type="domain" description="Superoxide dismutase copper/zinc binding" evidence="5">
    <location>
        <begin position="79"/>
        <end position="210"/>
    </location>
</feature>
<dbReference type="PROSITE" id="PS00332">
    <property type="entry name" value="SOD_CU_ZN_2"/>
    <property type="match status" value="1"/>
</dbReference>
<organism evidence="6 7">
    <name type="scientific">Luteimonas composti</name>
    <dbReference type="NCBI Taxonomy" id="398257"/>
    <lineage>
        <taxon>Bacteria</taxon>
        <taxon>Pseudomonadati</taxon>
        <taxon>Pseudomonadota</taxon>
        <taxon>Gammaproteobacteria</taxon>
        <taxon>Lysobacterales</taxon>
        <taxon>Lysobacteraceae</taxon>
        <taxon>Luteimonas</taxon>
    </lineage>
</organism>
<dbReference type="PROSITE" id="PS51257">
    <property type="entry name" value="PROKAR_LIPOPROTEIN"/>
    <property type="match status" value="1"/>
</dbReference>